<feature type="transmembrane region" description="Helical" evidence="1">
    <location>
        <begin position="107"/>
        <end position="127"/>
    </location>
</feature>
<dbReference type="PANTHER" id="PTHR38608:SF3">
    <property type="entry name" value="TNP_DDE_DOM DOMAIN-CONTAINING PROTEIN"/>
    <property type="match status" value="1"/>
</dbReference>
<dbReference type="Proteomes" id="UP000271889">
    <property type="component" value="Unassembled WGS sequence"/>
</dbReference>
<dbReference type="EMBL" id="UYRV01004393">
    <property type="protein sequence ID" value="VDK51451.1"/>
    <property type="molecule type" value="Genomic_DNA"/>
</dbReference>
<name>A0A3P6SAC0_CYLGO</name>
<dbReference type="OrthoDB" id="5798700at2759"/>
<keyword evidence="3" id="KW-1185">Reference proteome</keyword>
<evidence type="ECO:0000256" key="1">
    <source>
        <dbReference type="SAM" id="Phobius"/>
    </source>
</evidence>
<organism evidence="2 3">
    <name type="scientific">Cylicostephanus goldi</name>
    <name type="common">Nematode worm</name>
    <dbReference type="NCBI Taxonomy" id="71465"/>
    <lineage>
        <taxon>Eukaryota</taxon>
        <taxon>Metazoa</taxon>
        <taxon>Ecdysozoa</taxon>
        <taxon>Nematoda</taxon>
        <taxon>Chromadorea</taxon>
        <taxon>Rhabditida</taxon>
        <taxon>Rhabditina</taxon>
        <taxon>Rhabditomorpha</taxon>
        <taxon>Strongyloidea</taxon>
        <taxon>Strongylidae</taxon>
        <taxon>Cylicostephanus</taxon>
    </lineage>
</organism>
<reference evidence="2 3" key="1">
    <citation type="submission" date="2018-11" db="EMBL/GenBank/DDBJ databases">
        <authorList>
            <consortium name="Pathogen Informatics"/>
        </authorList>
    </citation>
    <scope>NUCLEOTIDE SEQUENCE [LARGE SCALE GENOMIC DNA]</scope>
</reference>
<keyword evidence="1" id="KW-0472">Membrane</keyword>
<evidence type="ECO:0000313" key="3">
    <source>
        <dbReference type="Proteomes" id="UP000271889"/>
    </source>
</evidence>
<proteinExistence type="predicted"/>
<keyword evidence="1" id="KW-1133">Transmembrane helix</keyword>
<evidence type="ECO:0000313" key="2">
    <source>
        <dbReference type="EMBL" id="VDK51451.1"/>
    </source>
</evidence>
<protein>
    <submittedName>
        <fullName evidence="2">Uncharacterized protein</fullName>
    </submittedName>
</protein>
<dbReference type="PANTHER" id="PTHR38608">
    <property type="entry name" value="PROTEIN CBG07207"/>
    <property type="match status" value="1"/>
</dbReference>
<dbReference type="AlphaFoldDB" id="A0A3P6SAC0"/>
<gene>
    <name evidence="2" type="ORF">CGOC_LOCUS2062</name>
</gene>
<sequence length="130" mass="14914">MINVFNSPIEASSIDEFAEGRSDEKQVFEKRRRRPKITYTADGRKLIDGKLDQEQTPNALWTTTISRGVANDWRAKAEGGPFYKAKRYVAAVSQDVKVFVEHSMHHYGTAFLVLLNLFLAYTICRLFKIL</sequence>
<keyword evidence="1" id="KW-0812">Transmembrane</keyword>
<accession>A0A3P6SAC0</accession>